<dbReference type="PRINTS" id="PR00702">
    <property type="entry name" value="ACRIFLAVINRP"/>
</dbReference>
<dbReference type="SUPFAM" id="SSF82866">
    <property type="entry name" value="Multidrug efflux transporter AcrB transmembrane domain"/>
    <property type="match status" value="2"/>
</dbReference>
<keyword evidence="2" id="KW-0813">Transport</keyword>
<evidence type="ECO:0000256" key="2">
    <source>
        <dbReference type="ARBA" id="ARBA00022448"/>
    </source>
</evidence>
<dbReference type="GO" id="GO:0042910">
    <property type="term" value="F:xenobiotic transmembrane transporter activity"/>
    <property type="evidence" value="ECO:0007669"/>
    <property type="project" value="TreeGrafter"/>
</dbReference>
<keyword evidence="7 8" id="KW-0472">Membrane</keyword>
<dbReference type="GO" id="GO:0005886">
    <property type="term" value="C:plasma membrane"/>
    <property type="evidence" value="ECO:0007669"/>
    <property type="project" value="UniProtKB-SubCell"/>
</dbReference>
<evidence type="ECO:0000256" key="1">
    <source>
        <dbReference type="ARBA" id="ARBA00004429"/>
    </source>
</evidence>
<keyword evidence="5 8" id="KW-0812">Transmembrane</keyword>
<dbReference type="OrthoDB" id="9757904at2"/>
<dbReference type="RefSeq" id="WP_025515705.1">
    <property type="nucleotide sequence ID" value="NZ_CP016340.1"/>
</dbReference>
<evidence type="ECO:0000313" key="10">
    <source>
        <dbReference type="Proteomes" id="UP000076825"/>
    </source>
</evidence>
<comment type="subcellular location">
    <subcellularLocation>
        <location evidence="1">Cell inner membrane</location>
        <topology evidence="1">Multi-pass membrane protein</topology>
    </subcellularLocation>
</comment>
<feature type="transmembrane region" description="Helical" evidence="8">
    <location>
        <begin position="874"/>
        <end position="894"/>
    </location>
</feature>
<dbReference type="Proteomes" id="UP000076825">
    <property type="component" value="Chromosome 1"/>
</dbReference>
<keyword evidence="3" id="KW-1003">Cell membrane</keyword>
<keyword evidence="10" id="KW-1185">Reference proteome</keyword>
<feature type="transmembrane region" description="Helical" evidence="8">
    <location>
        <begin position="944"/>
        <end position="965"/>
    </location>
</feature>
<feature type="transmembrane region" description="Helical" evidence="8">
    <location>
        <begin position="848"/>
        <end position="867"/>
    </location>
</feature>
<dbReference type="Gene3D" id="3.30.2090.10">
    <property type="entry name" value="Multidrug efflux transporter AcrB TolC docking domain, DN and DC subdomains"/>
    <property type="match status" value="2"/>
</dbReference>
<dbReference type="KEGG" id="btrm:SAMEA390648700613"/>
<accession>A0A157PPL7</accession>
<evidence type="ECO:0000256" key="4">
    <source>
        <dbReference type="ARBA" id="ARBA00022519"/>
    </source>
</evidence>
<feature type="transmembrane region" description="Helical" evidence="8">
    <location>
        <begin position="900"/>
        <end position="923"/>
    </location>
</feature>
<feature type="transmembrane region" description="Helical" evidence="8">
    <location>
        <begin position="359"/>
        <end position="380"/>
    </location>
</feature>
<evidence type="ECO:0000256" key="8">
    <source>
        <dbReference type="SAM" id="Phobius"/>
    </source>
</evidence>
<feature type="transmembrane region" description="Helical" evidence="8">
    <location>
        <begin position="430"/>
        <end position="450"/>
    </location>
</feature>
<dbReference type="Pfam" id="PF00873">
    <property type="entry name" value="ACR_tran"/>
    <property type="match status" value="1"/>
</dbReference>
<dbReference type="eggNOG" id="COG0841">
    <property type="taxonomic scope" value="Bacteria"/>
</dbReference>
<evidence type="ECO:0000256" key="6">
    <source>
        <dbReference type="ARBA" id="ARBA00022989"/>
    </source>
</evidence>
<dbReference type="FunFam" id="1.20.1640.10:FF:000001">
    <property type="entry name" value="Efflux pump membrane transporter"/>
    <property type="match status" value="1"/>
</dbReference>
<dbReference type="Gene3D" id="3.30.70.1430">
    <property type="entry name" value="Multidrug efflux transporter AcrB pore domain"/>
    <property type="match status" value="2"/>
</dbReference>
<evidence type="ECO:0000313" key="9">
    <source>
        <dbReference type="EMBL" id="SAI67152.1"/>
    </source>
</evidence>
<dbReference type="EMBL" id="LT546645">
    <property type="protein sequence ID" value="SAI67152.1"/>
    <property type="molecule type" value="Genomic_DNA"/>
</dbReference>
<keyword evidence="4" id="KW-0997">Cell inner membrane</keyword>
<dbReference type="Gene3D" id="1.20.1640.10">
    <property type="entry name" value="Multidrug efflux transporter AcrB transmembrane domain"/>
    <property type="match status" value="2"/>
</dbReference>
<dbReference type="PATRIC" id="fig|123899.6.peg.587"/>
<feature type="transmembrane region" description="Helical" evidence="8">
    <location>
        <begin position="462"/>
        <end position="489"/>
    </location>
</feature>
<proteinExistence type="predicted"/>
<keyword evidence="6 8" id="KW-1133">Transmembrane helix</keyword>
<protein>
    <submittedName>
        <fullName evidence="9">Multidrug efflux system transmembrane protein</fullName>
    </submittedName>
</protein>
<dbReference type="Gene3D" id="3.30.70.1320">
    <property type="entry name" value="Multidrug efflux transporter AcrB pore domain like"/>
    <property type="match status" value="1"/>
</dbReference>
<feature type="transmembrane region" description="Helical" evidence="8">
    <location>
        <begin position="333"/>
        <end position="352"/>
    </location>
</feature>
<dbReference type="Gene3D" id="3.30.70.1440">
    <property type="entry name" value="Multidrug efflux transporter AcrB pore domain"/>
    <property type="match status" value="1"/>
</dbReference>
<gene>
    <name evidence="9" type="primary">bepE_2</name>
    <name evidence="9" type="ORF">SAMEA3906487_00613</name>
</gene>
<dbReference type="GeneID" id="56587979"/>
<dbReference type="InterPro" id="IPR001036">
    <property type="entry name" value="Acrflvin-R"/>
</dbReference>
<feature type="transmembrane region" description="Helical" evidence="8">
    <location>
        <begin position="386"/>
        <end position="410"/>
    </location>
</feature>
<organism evidence="9 10">
    <name type="scientific">Bordetella trematum</name>
    <dbReference type="NCBI Taxonomy" id="123899"/>
    <lineage>
        <taxon>Bacteria</taxon>
        <taxon>Pseudomonadati</taxon>
        <taxon>Pseudomonadota</taxon>
        <taxon>Betaproteobacteria</taxon>
        <taxon>Burkholderiales</taxon>
        <taxon>Alcaligenaceae</taxon>
        <taxon>Bordetella</taxon>
    </lineage>
</organism>
<name>A0A157PPL7_9BORD</name>
<dbReference type="AlphaFoldDB" id="A0A157PPL7"/>
<evidence type="ECO:0000256" key="7">
    <source>
        <dbReference type="ARBA" id="ARBA00023136"/>
    </source>
</evidence>
<dbReference type="PANTHER" id="PTHR32063">
    <property type="match status" value="1"/>
</dbReference>
<feature type="transmembrane region" description="Helical" evidence="8">
    <location>
        <begin position="12"/>
        <end position="30"/>
    </location>
</feature>
<reference evidence="9 10" key="1">
    <citation type="submission" date="2016-04" db="EMBL/GenBank/DDBJ databases">
        <authorList>
            <consortium name="Pathogen Informatics"/>
        </authorList>
    </citation>
    <scope>NUCLEOTIDE SEQUENCE [LARGE SCALE GENOMIC DNA]</scope>
    <source>
        <strain evidence="9 10">H044680328</strain>
    </source>
</reference>
<sequence>MVISEICIRRPVFATVLSLVILLIGIISYSRLTVREYPKIDEPIVSVDTTYKGASPEVVESQVTKPLEDQLAGIEGVDVMTSRSRSERSLINIRFNLTRDPDAAAAEVRDKVSRARRFLPDEIDEPIIGKVEADSQPIIYIAVESGPYSAIQTSDIINRYVKTRLSVLPGAAEVRVFGDRQPSMRIYVDRDKLAGYNLTVQDVEAALRSQNVEIPAGRIESRAREFSVVSSTDLQTPRQFENIIIANVKGYPLRLRDVADVRIDAANDRILSRFNGKQAINIGVTRQSTANPLELSAAARAEVERLNLSLPEGMKLNISYDTSVFIERSIESVYKTIAEAIVLVVLVIFFFLRNLRASLVPIVTIPVSLIGACAIMYMFGFSINTLTLLAMVLAIGLVVDDAIVVLENIFRHIEDGMPRLQAAIQGSREIGFAVVAMTLTLVTVYAPLVFATGRTGRLFIEFALTLAAAVLVSGFVALTLTPMMCALLLRHQTSHNRCYNFIERGLERLGRGYRTALGWSLSHRATVVGLGLVVAAGSVGLFSVVKSELAPIEDRGVIFGIVNAPEGATLSYTLDSMLAIEALYGGIDEASVAQSTVGFPTVTDGTAILRLKPWEERSRRQQEIARELQPKFAALPGVKAFPTNPPSLGQSARSKPIEFVIMSQASYPELSKLVTVFLDALRDYPGLQNLDTDLRLNTPELRVQVDRDKMADVGANVDVVGRTLESMLGGRQVTRYKDEGEQYDVIVQVTPRDRATPTDISDIYVRARDGSMVQLDNLLSVHESVSPQSLNHFNRLRAVKVDASVAPGYALGEVLDHMHKVAREVLPQTVVIDLDGQSREFRDSSGSIYLVFAMALAFIYLVLAAQFESWRSPFIIMLSVPLSMTGALLALWLSGGTLSIYSQIGLITLVGLITKHGILIVEFSNQLREQGKPMVEAVIEASVLRLRPILMTTGAMVLGTVPLALAGGAGAESRQQIGWVLVGGLSLGTLLTLFVVPVAYTLIAPSIRHAAGVAAEPASATK</sequence>
<dbReference type="SUPFAM" id="SSF82693">
    <property type="entry name" value="Multidrug efflux transporter AcrB pore domain, PN1, PN2, PC1 and PC2 subdomains"/>
    <property type="match status" value="4"/>
</dbReference>
<evidence type="ECO:0000256" key="5">
    <source>
        <dbReference type="ARBA" id="ARBA00022692"/>
    </source>
</evidence>
<dbReference type="STRING" id="123899.SAMEA3906487_00613"/>
<dbReference type="PANTHER" id="PTHR32063:SF14">
    <property type="entry name" value="BLL4319 PROTEIN"/>
    <property type="match status" value="1"/>
</dbReference>
<feature type="transmembrane region" description="Helical" evidence="8">
    <location>
        <begin position="977"/>
        <end position="1000"/>
    </location>
</feature>
<dbReference type="SUPFAM" id="SSF82714">
    <property type="entry name" value="Multidrug efflux transporter AcrB TolC docking domain, DN and DC subdomains"/>
    <property type="match status" value="2"/>
</dbReference>
<evidence type="ECO:0000256" key="3">
    <source>
        <dbReference type="ARBA" id="ARBA00022475"/>
    </source>
</evidence>
<dbReference type="InterPro" id="IPR027463">
    <property type="entry name" value="AcrB_DN_DC_subdom"/>
</dbReference>